<dbReference type="Proteomes" id="UP000198923">
    <property type="component" value="Unassembled WGS sequence"/>
</dbReference>
<dbReference type="SMART" id="SM00448">
    <property type="entry name" value="REC"/>
    <property type="match status" value="1"/>
</dbReference>
<sequence length="222" mass="23859">MTIRVLIADDQAMVREGFSVLLNAQPDIEVVGEAVDGHDAIAKAATLSPDVIVMDVRMPGLNGLEAARELSPTTKVLVLTTFDLDEYVYEALRAGASGFLLKNAGARELSEAVRVVARGDALLAPSVTRRLIGAFARMGPPARAGGNRVEELTERETEILVLVAHGMSNVEIAERLVIAEQTVKTHVSNILAKLGLRDRTQAAVHAYRIGLVDPVRLPPPTR</sequence>
<evidence type="ECO:0000313" key="8">
    <source>
        <dbReference type="EMBL" id="SDH28464.1"/>
    </source>
</evidence>
<feature type="domain" description="HTH luxR-type" evidence="6">
    <location>
        <begin position="145"/>
        <end position="210"/>
    </location>
</feature>
<evidence type="ECO:0000256" key="4">
    <source>
        <dbReference type="ARBA" id="ARBA00023163"/>
    </source>
</evidence>
<evidence type="ECO:0000313" key="9">
    <source>
        <dbReference type="Proteomes" id="UP000198923"/>
    </source>
</evidence>
<keyword evidence="9" id="KW-1185">Reference proteome</keyword>
<proteinExistence type="predicted"/>
<keyword evidence="2" id="KW-0805">Transcription regulation</keyword>
<dbReference type="InterPro" id="IPR058245">
    <property type="entry name" value="NreC/VraR/RcsB-like_REC"/>
</dbReference>
<protein>
    <submittedName>
        <fullName evidence="8">DNA-binding response regulator, NarL/FixJ family, contains REC and HTH domains</fullName>
    </submittedName>
</protein>
<dbReference type="PROSITE" id="PS00622">
    <property type="entry name" value="HTH_LUXR_1"/>
    <property type="match status" value="1"/>
</dbReference>
<evidence type="ECO:0000256" key="1">
    <source>
        <dbReference type="ARBA" id="ARBA00022553"/>
    </source>
</evidence>
<evidence type="ECO:0000256" key="5">
    <source>
        <dbReference type="PROSITE-ProRule" id="PRU00169"/>
    </source>
</evidence>
<dbReference type="PROSITE" id="PS50043">
    <property type="entry name" value="HTH_LUXR_2"/>
    <property type="match status" value="1"/>
</dbReference>
<accession>A0A1G8B5P3</accession>
<keyword evidence="4" id="KW-0804">Transcription</keyword>
<dbReference type="PANTHER" id="PTHR43214">
    <property type="entry name" value="TWO-COMPONENT RESPONSE REGULATOR"/>
    <property type="match status" value="1"/>
</dbReference>
<dbReference type="PRINTS" id="PR00038">
    <property type="entry name" value="HTHLUXR"/>
</dbReference>
<evidence type="ECO:0000256" key="2">
    <source>
        <dbReference type="ARBA" id="ARBA00023015"/>
    </source>
</evidence>
<dbReference type="CDD" id="cd17535">
    <property type="entry name" value="REC_NarL-like"/>
    <property type="match status" value="1"/>
</dbReference>
<dbReference type="PROSITE" id="PS50110">
    <property type="entry name" value="RESPONSE_REGULATORY"/>
    <property type="match status" value="1"/>
</dbReference>
<dbReference type="InterPro" id="IPR000792">
    <property type="entry name" value="Tscrpt_reg_LuxR_C"/>
</dbReference>
<gene>
    <name evidence="8" type="ORF">SAMN05421505_113148</name>
</gene>
<dbReference type="SUPFAM" id="SSF52172">
    <property type="entry name" value="CheY-like"/>
    <property type="match status" value="1"/>
</dbReference>
<dbReference type="RefSeq" id="WP_093171271.1">
    <property type="nucleotide sequence ID" value="NZ_FNCN01000013.1"/>
</dbReference>
<feature type="domain" description="Response regulatory" evidence="7">
    <location>
        <begin position="4"/>
        <end position="117"/>
    </location>
</feature>
<dbReference type="InterPro" id="IPR039420">
    <property type="entry name" value="WalR-like"/>
</dbReference>
<evidence type="ECO:0000259" key="6">
    <source>
        <dbReference type="PROSITE" id="PS50043"/>
    </source>
</evidence>
<dbReference type="GO" id="GO:0003677">
    <property type="term" value="F:DNA binding"/>
    <property type="evidence" value="ECO:0007669"/>
    <property type="project" value="UniProtKB-KW"/>
</dbReference>
<dbReference type="CDD" id="cd06170">
    <property type="entry name" value="LuxR_C_like"/>
    <property type="match status" value="1"/>
</dbReference>
<dbReference type="EMBL" id="FNCN01000013">
    <property type="protein sequence ID" value="SDH28464.1"/>
    <property type="molecule type" value="Genomic_DNA"/>
</dbReference>
<dbReference type="InterPro" id="IPR011006">
    <property type="entry name" value="CheY-like_superfamily"/>
</dbReference>
<dbReference type="Pfam" id="PF00072">
    <property type="entry name" value="Response_reg"/>
    <property type="match status" value="1"/>
</dbReference>
<evidence type="ECO:0000256" key="3">
    <source>
        <dbReference type="ARBA" id="ARBA00023125"/>
    </source>
</evidence>
<dbReference type="AlphaFoldDB" id="A0A1G8B5P3"/>
<dbReference type="OrthoDB" id="9808843at2"/>
<keyword evidence="3 8" id="KW-0238">DNA-binding</keyword>
<feature type="modified residue" description="4-aspartylphosphate" evidence="5">
    <location>
        <position position="55"/>
    </location>
</feature>
<dbReference type="InterPro" id="IPR016032">
    <property type="entry name" value="Sig_transdc_resp-reg_C-effctor"/>
</dbReference>
<dbReference type="Pfam" id="PF00196">
    <property type="entry name" value="GerE"/>
    <property type="match status" value="1"/>
</dbReference>
<dbReference type="STRING" id="504805.SAMN05421505_113148"/>
<dbReference type="InterPro" id="IPR001789">
    <property type="entry name" value="Sig_transdc_resp-reg_receiver"/>
</dbReference>
<reference evidence="8 9" key="1">
    <citation type="submission" date="2016-10" db="EMBL/GenBank/DDBJ databases">
        <authorList>
            <person name="de Groot N.N."/>
        </authorList>
    </citation>
    <scope>NUCLEOTIDE SEQUENCE [LARGE SCALE GENOMIC DNA]</scope>
    <source>
        <strain evidence="8 9">CPCC 201354</strain>
    </source>
</reference>
<dbReference type="Gene3D" id="3.40.50.2300">
    <property type="match status" value="1"/>
</dbReference>
<keyword evidence="1 5" id="KW-0597">Phosphoprotein</keyword>
<dbReference type="SUPFAM" id="SSF46894">
    <property type="entry name" value="C-terminal effector domain of the bipartite response regulators"/>
    <property type="match status" value="1"/>
</dbReference>
<name>A0A1G8B5P3_9ACTN</name>
<dbReference type="GO" id="GO:0006355">
    <property type="term" value="P:regulation of DNA-templated transcription"/>
    <property type="evidence" value="ECO:0007669"/>
    <property type="project" value="InterPro"/>
</dbReference>
<dbReference type="GO" id="GO:0000160">
    <property type="term" value="P:phosphorelay signal transduction system"/>
    <property type="evidence" value="ECO:0007669"/>
    <property type="project" value="InterPro"/>
</dbReference>
<organism evidence="8 9">
    <name type="scientific">Sinosporangium album</name>
    <dbReference type="NCBI Taxonomy" id="504805"/>
    <lineage>
        <taxon>Bacteria</taxon>
        <taxon>Bacillati</taxon>
        <taxon>Actinomycetota</taxon>
        <taxon>Actinomycetes</taxon>
        <taxon>Streptosporangiales</taxon>
        <taxon>Streptosporangiaceae</taxon>
        <taxon>Sinosporangium</taxon>
    </lineage>
</organism>
<dbReference type="PANTHER" id="PTHR43214:SF24">
    <property type="entry name" value="TRANSCRIPTIONAL REGULATORY PROTEIN NARL-RELATED"/>
    <property type="match status" value="1"/>
</dbReference>
<evidence type="ECO:0000259" key="7">
    <source>
        <dbReference type="PROSITE" id="PS50110"/>
    </source>
</evidence>
<dbReference type="SMART" id="SM00421">
    <property type="entry name" value="HTH_LUXR"/>
    <property type="match status" value="1"/>
</dbReference>